<evidence type="ECO:0000256" key="1">
    <source>
        <dbReference type="SAM" id="Phobius"/>
    </source>
</evidence>
<reference evidence="3" key="1">
    <citation type="submission" date="2014-01" db="EMBL/GenBank/DDBJ databases">
        <title>The Genome Sequence of Anopheles melas CM1001059_A (V2).</title>
        <authorList>
            <consortium name="The Broad Institute Genomics Platform"/>
            <person name="Neafsey D.E."/>
            <person name="Besansky N."/>
            <person name="Howell P."/>
            <person name="Walton C."/>
            <person name="Young S.K."/>
            <person name="Zeng Q."/>
            <person name="Gargeya S."/>
            <person name="Fitzgerald M."/>
            <person name="Haas B."/>
            <person name="Abouelleil A."/>
            <person name="Allen A.W."/>
            <person name="Alvarado L."/>
            <person name="Arachchi H.M."/>
            <person name="Berlin A.M."/>
            <person name="Chapman S.B."/>
            <person name="Gainer-Dewar J."/>
            <person name="Goldberg J."/>
            <person name="Griggs A."/>
            <person name="Gujja S."/>
            <person name="Hansen M."/>
            <person name="Howarth C."/>
            <person name="Imamovic A."/>
            <person name="Ireland A."/>
            <person name="Larimer J."/>
            <person name="McCowan C."/>
            <person name="Murphy C."/>
            <person name="Pearson M."/>
            <person name="Poon T.W."/>
            <person name="Priest M."/>
            <person name="Roberts A."/>
            <person name="Saif S."/>
            <person name="Shea T."/>
            <person name="Sisk P."/>
            <person name="Sykes S."/>
            <person name="Wortman J."/>
            <person name="Nusbaum C."/>
            <person name="Birren B."/>
        </authorList>
    </citation>
    <scope>NUCLEOTIDE SEQUENCE [LARGE SCALE GENOMIC DNA]</scope>
    <source>
        <strain evidence="3">CM1001059</strain>
    </source>
</reference>
<keyword evidence="1" id="KW-0812">Transmembrane</keyword>
<reference evidence="2" key="2">
    <citation type="submission" date="2020-05" db="UniProtKB">
        <authorList>
            <consortium name="EnsemblMetazoa"/>
        </authorList>
    </citation>
    <scope>IDENTIFICATION</scope>
    <source>
        <strain evidence="2">CM1001059</strain>
    </source>
</reference>
<dbReference type="EnsemblMetazoa" id="AMEC015369-RA">
    <property type="protein sequence ID" value="AMEC015369-PA"/>
    <property type="gene ID" value="AMEC015369"/>
</dbReference>
<dbReference type="VEuPathDB" id="VectorBase:AMEC015369"/>
<protein>
    <submittedName>
        <fullName evidence="2">Uncharacterized protein</fullName>
    </submittedName>
</protein>
<evidence type="ECO:0000313" key="2">
    <source>
        <dbReference type="EnsemblMetazoa" id="AMEC015369-PA"/>
    </source>
</evidence>
<keyword evidence="3" id="KW-1185">Reference proteome</keyword>
<dbReference type="Proteomes" id="UP000075902">
    <property type="component" value="Unassembled WGS sequence"/>
</dbReference>
<feature type="transmembrane region" description="Helical" evidence="1">
    <location>
        <begin position="12"/>
        <end position="31"/>
    </location>
</feature>
<proteinExistence type="predicted"/>
<keyword evidence="1" id="KW-1133">Transmembrane helix</keyword>
<sequence>MENSVTKLLESWPPIGAVVVVVVVVVPMVPLHARATERGGALLVHTCCEVPLPVRARFFAPRPRLSACSKRLDCSTRSLVPGACCWMRSFCRKTKKPKHFVKP</sequence>
<evidence type="ECO:0000313" key="3">
    <source>
        <dbReference type="Proteomes" id="UP000075902"/>
    </source>
</evidence>
<name>A0A182U7L6_9DIPT</name>
<keyword evidence="1" id="KW-0472">Membrane</keyword>
<organism evidence="2 3">
    <name type="scientific">Anopheles melas</name>
    <dbReference type="NCBI Taxonomy" id="34690"/>
    <lineage>
        <taxon>Eukaryota</taxon>
        <taxon>Metazoa</taxon>
        <taxon>Ecdysozoa</taxon>
        <taxon>Arthropoda</taxon>
        <taxon>Hexapoda</taxon>
        <taxon>Insecta</taxon>
        <taxon>Pterygota</taxon>
        <taxon>Neoptera</taxon>
        <taxon>Endopterygota</taxon>
        <taxon>Diptera</taxon>
        <taxon>Nematocera</taxon>
        <taxon>Culicoidea</taxon>
        <taxon>Culicidae</taxon>
        <taxon>Anophelinae</taxon>
        <taxon>Anopheles</taxon>
    </lineage>
</organism>
<accession>A0A182U7L6</accession>
<dbReference type="AlphaFoldDB" id="A0A182U7L6"/>